<evidence type="ECO:0000256" key="6">
    <source>
        <dbReference type="ARBA" id="ARBA00022448"/>
    </source>
</evidence>
<dbReference type="AlphaFoldDB" id="A0A1X7VF09"/>
<dbReference type="InterPro" id="IPR016159">
    <property type="entry name" value="Cullin_repeat-like_dom_sf"/>
</dbReference>
<dbReference type="SUPFAM" id="SSF50729">
    <property type="entry name" value="PH domain-like"/>
    <property type="match status" value="1"/>
</dbReference>
<evidence type="ECO:0000313" key="12">
    <source>
        <dbReference type="Proteomes" id="UP000007879"/>
    </source>
</evidence>
<evidence type="ECO:0000256" key="9">
    <source>
        <dbReference type="SAM" id="MobiDB-lite"/>
    </source>
</evidence>
<dbReference type="eggNOG" id="KOG2215">
    <property type="taxonomic scope" value="Eukaryota"/>
</dbReference>
<dbReference type="GO" id="GO:0006893">
    <property type="term" value="P:Golgi to plasma membrane transport"/>
    <property type="evidence" value="ECO:0007669"/>
    <property type="project" value="TreeGrafter"/>
</dbReference>
<gene>
    <name evidence="11" type="primary">105316938</name>
</gene>
<dbReference type="Pfam" id="PF16528">
    <property type="entry name" value="Exo84_C"/>
    <property type="match status" value="1"/>
</dbReference>
<dbReference type="SMART" id="SM00233">
    <property type="entry name" value="PH"/>
    <property type="match status" value="1"/>
</dbReference>
<evidence type="ECO:0000256" key="5">
    <source>
        <dbReference type="ARBA" id="ARBA00017509"/>
    </source>
</evidence>
<name>A0A1X7VF09_AMPQE</name>
<evidence type="ECO:0000256" key="1">
    <source>
        <dbReference type="ARBA" id="ARBA00002660"/>
    </source>
</evidence>
<proteinExistence type="inferred from homology"/>
<dbReference type="InterPro" id="IPR001849">
    <property type="entry name" value="PH_domain"/>
</dbReference>
<dbReference type="FunCoup" id="A0A1X7VF09">
    <property type="interactions" value="604"/>
</dbReference>
<evidence type="ECO:0000256" key="3">
    <source>
        <dbReference type="ARBA" id="ARBA00004624"/>
    </source>
</evidence>
<dbReference type="Pfam" id="PF25345">
    <property type="entry name" value="PH_EXO84"/>
    <property type="match status" value="1"/>
</dbReference>
<dbReference type="PANTHER" id="PTHR21426">
    <property type="entry name" value="EXOCYST COMPLEX COMPONENT 8"/>
    <property type="match status" value="1"/>
</dbReference>
<dbReference type="Gene3D" id="2.30.29.30">
    <property type="entry name" value="Pleckstrin-homology domain (PH domain)/Phosphotyrosine-binding domain (PTB)"/>
    <property type="match status" value="1"/>
</dbReference>
<keyword evidence="8" id="KW-0653">Protein transport</keyword>
<dbReference type="Gene3D" id="1.20.58.1210">
    <property type="entry name" value="Exo84p, N-terminal helical domain"/>
    <property type="match status" value="1"/>
</dbReference>
<dbReference type="OMA" id="AAWLPNR"/>
<protein>
    <recommendedName>
        <fullName evidence="5">Exocyst complex component 8</fullName>
    </recommendedName>
</protein>
<dbReference type="SUPFAM" id="SSF74788">
    <property type="entry name" value="Cullin repeat-like"/>
    <property type="match status" value="1"/>
</dbReference>
<accession>A0A1X7VF09</accession>
<comment type="subcellular location">
    <subcellularLocation>
        <location evidence="3">Cell projection</location>
        <location evidence="3">Growth cone</location>
    </subcellularLocation>
    <subcellularLocation>
        <location evidence="2">Cytoplasm</location>
        <location evidence="2">Perinuclear region</location>
    </subcellularLocation>
</comment>
<evidence type="ECO:0000259" key="10">
    <source>
        <dbReference type="SMART" id="SM00233"/>
    </source>
</evidence>
<sequence length="700" mass="78866">MDPRSIEDQLSATDFDVNGYIKTVAYRFDSSEDLKKHKKHIQSVAERTAGKLKQNVYQNYALFIDTSREISALESEMYQLSHLLNEHQGLTASAQAVSAPVAEDSAPLEDESEKHTIASLLETVEGSAMVTDVPGRYIIYASNLREFDSSHQKMEPLETVRAFLLNDSLLLATLIKVKRKGPIKYHFQALYELDNLAVVNMKDTEKLKHLFQIRMFPESHTFQAESENMKCLWIKHLESTKQKLVHERQTFKQLIDMSSGSASKMGSRRAKEVGKLTRQMTEAGAPQWVKDAPENLDVCIAQREFEQAVNMIDQVKSFLKDSSDQLVLRNTRARVNHRINLLGEVLMKELQSSPSGSLRGGPNTARKTITLLLRLGRASKACELFLANHSRINDHELRHIKLEGATTIYIGNVSSAFFTSLLNAASEFSEAFKNNQSSFSSFVTWSIRELDLFLKQYCIEGIFPPVKSNLNFQMVADCVETIRTQCESLLKSGLDLDFKVMNFLHPHLETALKHAQELLQEKISVIGDTDTWDPMDCRQNQAQVAKVIVELDNIGVPSPSNIVTNGIIDLSKTTFSSCKLILGYVDCYFKIHTPELLEEFASCLCDLFRHIIGIISKAMSDPTLLPKSDFLVKNAELLIYSVLPALALKIEGKVKRKIPEMPKLHDELKDLMELIKSGIPQTGEEGEEGEYESDEDNGLV</sequence>
<dbReference type="GO" id="GO:0006887">
    <property type="term" value="P:exocytosis"/>
    <property type="evidence" value="ECO:0007669"/>
    <property type="project" value="UniProtKB-KW"/>
</dbReference>
<keyword evidence="12" id="KW-1185">Reference proteome</keyword>
<dbReference type="KEGG" id="aqu:105316938"/>
<reference evidence="11" key="2">
    <citation type="submission" date="2017-05" db="UniProtKB">
        <authorList>
            <consortium name="EnsemblMetazoa"/>
        </authorList>
    </citation>
    <scope>IDENTIFICATION</scope>
</reference>
<dbReference type="EnsemblMetazoa" id="XM_011412250.2">
    <property type="protein sequence ID" value="XP_011410552.1"/>
    <property type="gene ID" value="LOC105316938"/>
</dbReference>
<evidence type="ECO:0000256" key="2">
    <source>
        <dbReference type="ARBA" id="ARBA00004556"/>
    </source>
</evidence>
<comment type="function">
    <text evidence="1">Component of the exocyst complex involved in the docking of exocytic vesicles with fusion sites on the plasma membrane.</text>
</comment>
<dbReference type="OrthoDB" id="642193at2759"/>
<dbReference type="GO" id="GO:0015031">
    <property type="term" value="P:protein transport"/>
    <property type="evidence" value="ECO:0007669"/>
    <property type="project" value="UniProtKB-KW"/>
</dbReference>
<comment type="similarity">
    <text evidence="4">Belongs to the EXO84 family.</text>
</comment>
<dbReference type="InterPro" id="IPR011993">
    <property type="entry name" value="PH-like_dom_sf"/>
</dbReference>
<dbReference type="GO" id="GO:0000145">
    <property type="term" value="C:exocyst"/>
    <property type="evidence" value="ECO:0007669"/>
    <property type="project" value="InterPro"/>
</dbReference>
<dbReference type="InterPro" id="IPR042561">
    <property type="entry name" value="Exo84_C_1"/>
</dbReference>
<dbReference type="Gene3D" id="1.20.58.1220">
    <property type="entry name" value="Exo84p, C-terminal helical domain"/>
    <property type="match status" value="1"/>
</dbReference>
<dbReference type="InterPro" id="IPR042560">
    <property type="entry name" value="Exo84_C_2"/>
</dbReference>
<dbReference type="STRING" id="400682.A0A1X7VF09"/>
<feature type="region of interest" description="Disordered" evidence="9">
    <location>
        <begin position="679"/>
        <end position="700"/>
    </location>
</feature>
<evidence type="ECO:0000256" key="4">
    <source>
        <dbReference type="ARBA" id="ARBA00007210"/>
    </source>
</evidence>
<evidence type="ECO:0000256" key="7">
    <source>
        <dbReference type="ARBA" id="ARBA00022483"/>
    </source>
</evidence>
<keyword evidence="7" id="KW-0268">Exocytosis</keyword>
<dbReference type="Proteomes" id="UP000007879">
    <property type="component" value="Unassembled WGS sequence"/>
</dbReference>
<dbReference type="InParanoid" id="A0A1X7VF09"/>
<feature type="domain" description="PH" evidence="10">
    <location>
        <begin position="138"/>
        <end position="244"/>
    </location>
</feature>
<dbReference type="PANTHER" id="PTHR21426:SF12">
    <property type="entry name" value="EXOCYST COMPLEX COMPONENT 8"/>
    <property type="match status" value="1"/>
</dbReference>
<evidence type="ECO:0000256" key="8">
    <source>
        <dbReference type="ARBA" id="ARBA00022927"/>
    </source>
</evidence>
<feature type="compositionally biased region" description="Acidic residues" evidence="9">
    <location>
        <begin position="684"/>
        <end position="700"/>
    </location>
</feature>
<keyword evidence="6" id="KW-0813">Transport</keyword>
<dbReference type="EnsemblMetazoa" id="Aqu2.1.38102_001">
    <property type="protein sequence ID" value="Aqu2.1.38102_001"/>
    <property type="gene ID" value="Aqu2.1.38102"/>
</dbReference>
<dbReference type="InterPro" id="IPR033961">
    <property type="entry name" value="Exo84"/>
</dbReference>
<dbReference type="InterPro" id="IPR032403">
    <property type="entry name" value="Exo84_C"/>
</dbReference>
<dbReference type="Pfam" id="PF08700">
    <property type="entry name" value="VPS51_Exo84_N"/>
    <property type="match status" value="1"/>
</dbReference>
<reference evidence="12" key="1">
    <citation type="journal article" date="2010" name="Nature">
        <title>The Amphimedon queenslandica genome and the evolution of animal complexity.</title>
        <authorList>
            <person name="Srivastava M."/>
            <person name="Simakov O."/>
            <person name="Chapman J."/>
            <person name="Fahey B."/>
            <person name="Gauthier M.E."/>
            <person name="Mitros T."/>
            <person name="Richards G.S."/>
            <person name="Conaco C."/>
            <person name="Dacre M."/>
            <person name="Hellsten U."/>
            <person name="Larroux C."/>
            <person name="Putnam N.H."/>
            <person name="Stanke M."/>
            <person name="Adamska M."/>
            <person name="Darling A."/>
            <person name="Degnan S.M."/>
            <person name="Oakley T.H."/>
            <person name="Plachetzki D.C."/>
            <person name="Zhai Y."/>
            <person name="Adamski M."/>
            <person name="Calcino A."/>
            <person name="Cummins S.F."/>
            <person name="Goodstein D.M."/>
            <person name="Harris C."/>
            <person name="Jackson D.J."/>
            <person name="Leys S.P."/>
            <person name="Shu S."/>
            <person name="Woodcroft B.J."/>
            <person name="Vervoort M."/>
            <person name="Kosik K.S."/>
            <person name="Manning G."/>
            <person name="Degnan B.M."/>
            <person name="Rokhsar D.S."/>
        </authorList>
    </citation>
    <scope>NUCLEOTIDE SEQUENCE [LARGE SCALE GENOMIC DNA]</scope>
</reference>
<organism evidence="11">
    <name type="scientific">Amphimedon queenslandica</name>
    <name type="common">Sponge</name>
    <dbReference type="NCBI Taxonomy" id="400682"/>
    <lineage>
        <taxon>Eukaryota</taxon>
        <taxon>Metazoa</taxon>
        <taxon>Porifera</taxon>
        <taxon>Demospongiae</taxon>
        <taxon>Heteroscleromorpha</taxon>
        <taxon>Haplosclerida</taxon>
        <taxon>Niphatidae</taxon>
        <taxon>Amphimedon</taxon>
    </lineage>
</organism>
<dbReference type="CDD" id="cd01226">
    <property type="entry name" value="PH_RalBD_exo84"/>
    <property type="match status" value="1"/>
</dbReference>
<dbReference type="GO" id="GO:0048471">
    <property type="term" value="C:perinuclear region of cytoplasm"/>
    <property type="evidence" value="ECO:0007669"/>
    <property type="project" value="UniProtKB-SubCell"/>
</dbReference>
<evidence type="ECO:0000313" key="11">
    <source>
        <dbReference type="EnsemblMetazoa" id="Aqu2.1.38102_001"/>
    </source>
</evidence>